<dbReference type="InterPro" id="IPR021104">
    <property type="entry name" value="KfrA_DNA-bd_N"/>
</dbReference>
<dbReference type="RefSeq" id="WP_376996626.1">
    <property type="nucleotide sequence ID" value="NZ_JBHSLC010000038.1"/>
</dbReference>
<proteinExistence type="predicted"/>
<keyword evidence="4" id="KW-1185">Reference proteome</keyword>
<feature type="region of interest" description="Disordered" evidence="1">
    <location>
        <begin position="286"/>
        <end position="309"/>
    </location>
</feature>
<organism evidence="3 4">
    <name type="scientific">Azospirillum himalayense</name>
    <dbReference type="NCBI Taxonomy" id="654847"/>
    <lineage>
        <taxon>Bacteria</taxon>
        <taxon>Pseudomonadati</taxon>
        <taxon>Pseudomonadota</taxon>
        <taxon>Alphaproteobacteria</taxon>
        <taxon>Rhodospirillales</taxon>
        <taxon>Azospirillaceae</taxon>
        <taxon>Azospirillum</taxon>
    </lineage>
</organism>
<keyword evidence="3" id="KW-0238">DNA-binding</keyword>
<sequence>MAGEENVFRLEAGERVTETEVHAACDQLVAEGAEVTRRAVLQRVGRGSMTTISRYVTSWEERQRARVEARDVELSPDEQDAALMFARQMAQRLTERLRREAAEEVTGYKDAAEREARRSAELARDYDALNAEKEGVIAGLRTEIDRLQDELTQAQADVAVATAVASDLDNQLKTQVTLTTAAETRAREAEARVEDAVAAAAEARGRADAFAADLERARQTERGLRDELAAAIAAGKQTEKDLRAELTTATGALATAQAAAAEQTAQLEAARAAVARLEDLVKATDRRAEHEAADRQAAEQRAAAAEAAQARLEGEIQELRARVMTLEAAAAKPASTSPDRHA</sequence>
<evidence type="ECO:0000313" key="3">
    <source>
        <dbReference type="EMBL" id="MFC5357090.1"/>
    </source>
</evidence>
<evidence type="ECO:0000313" key="4">
    <source>
        <dbReference type="Proteomes" id="UP001596166"/>
    </source>
</evidence>
<dbReference type="EMBL" id="JBHSLC010000038">
    <property type="protein sequence ID" value="MFC5357090.1"/>
    <property type="molecule type" value="Genomic_DNA"/>
</dbReference>
<reference evidence="4" key="1">
    <citation type="journal article" date="2019" name="Int. J. Syst. Evol. Microbiol.">
        <title>The Global Catalogue of Microorganisms (GCM) 10K type strain sequencing project: providing services to taxonomists for standard genome sequencing and annotation.</title>
        <authorList>
            <consortium name="The Broad Institute Genomics Platform"/>
            <consortium name="The Broad Institute Genome Sequencing Center for Infectious Disease"/>
            <person name="Wu L."/>
            <person name="Ma J."/>
        </authorList>
    </citation>
    <scope>NUCLEOTIDE SEQUENCE [LARGE SCALE GENOMIC DNA]</scope>
    <source>
        <strain evidence="4">CCUG 58760</strain>
    </source>
</reference>
<comment type="caution">
    <text evidence="3">The sequence shown here is derived from an EMBL/GenBank/DDBJ whole genome shotgun (WGS) entry which is preliminary data.</text>
</comment>
<dbReference type="GO" id="GO:0003677">
    <property type="term" value="F:DNA binding"/>
    <property type="evidence" value="ECO:0007669"/>
    <property type="project" value="UniProtKB-KW"/>
</dbReference>
<name>A0ABW0G7N1_9PROT</name>
<evidence type="ECO:0000256" key="1">
    <source>
        <dbReference type="SAM" id="MobiDB-lite"/>
    </source>
</evidence>
<accession>A0ABW0G7N1</accession>
<feature type="domain" description="KfrA N-terminal DNA-binding" evidence="2">
    <location>
        <begin position="17"/>
        <end position="131"/>
    </location>
</feature>
<dbReference type="Proteomes" id="UP001596166">
    <property type="component" value="Unassembled WGS sequence"/>
</dbReference>
<feature type="compositionally biased region" description="Low complexity" evidence="1">
    <location>
        <begin position="299"/>
        <end position="309"/>
    </location>
</feature>
<feature type="compositionally biased region" description="Basic and acidic residues" evidence="1">
    <location>
        <begin position="286"/>
        <end position="298"/>
    </location>
</feature>
<protein>
    <submittedName>
        <fullName evidence="3">DNA-binding protein</fullName>
    </submittedName>
</protein>
<gene>
    <name evidence="3" type="ORF">ACFPMG_18930</name>
</gene>
<evidence type="ECO:0000259" key="2">
    <source>
        <dbReference type="Pfam" id="PF11740"/>
    </source>
</evidence>
<dbReference type="Pfam" id="PF11740">
    <property type="entry name" value="KfrA_N"/>
    <property type="match status" value="1"/>
</dbReference>